<keyword evidence="3" id="KW-1185">Reference proteome</keyword>
<dbReference type="Proteomes" id="UP001196136">
    <property type="component" value="Unassembled WGS sequence"/>
</dbReference>
<dbReference type="RefSeq" id="WP_220115134.1">
    <property type="nucleotide sequence ID" value="NZ_JAHZSV010000050.1"/>
</dbReference>
<reference evidence="2 3" key="1">
    <citation type="submission" date="2021-08" db="EMBL/GenBank/DDBJ databases">
        <title>Muricauda profundi sp. nov., a marine bacterium isolated from deep seawater of the Mariana Trench.</title>
        <authorList>
            <person name="Wei Y."/>
        </authorList>
    </citation>
    <scope>NUCLEOTIDE SEQUENCE [LARGE SCALE GENOMIC DNA]</scope>
    <source>
        <strain evidence="2 3">W52</strain>
    </source>
</reference>
<feature type="region of interest" description="Disordered" evidence="1">
    <location>
        <begin position="59"/>
        <end position="108"/>
    </location>
</feature>
<feature type="compositionally biased region" description="Polar residues" evidence="1">
    <location>
        <begin position="85"/>
        <end position="95"/>
    </location>
</feature>
<evidence type="ECO:0000256" key="1">
    <source>
        <dbReference type="SAM" id="MobiDB-lite"/>
    </source>
</evidence>
<sequence length="108" mass="12587">MKSLLLDYSETRKGIATKYYEYDFNQSLNVVTIKGKQKIFIETNNDDISLLTKTKVKQESDDNNQSILELQTKTEVKQERDDEANTTLELQTKTLVKQERDDESFSNN</sequence>
<accession>A0ABS7EWE2</accession>
<gene>
    <name evidence="2" type="ORF">K1F36_18640</name>
</gene>
<organism evidence="2 3">
    <name type="scientific">Flagellimonas abyssi</name>
    <dbReference type="NCBI Taxonomy" id="2864871"/>
    <lineage>
        <taxon>Bacteria</taxon>
        <taxon>Pseudomonadati</taxon>
        <taxon>Bacteroidota</taxon>
        <taxon>Flavobacteriia</taxon>
        <taxon>Flavobacteriales</taxon>
        <taxon>Flavobacteriaceae</taxon>
        <taxon>Flagellimonas</taxon>
    </lineage>
</organism>
<evidence type="ECO:0000313" key="2">
    <source>
        <dbReference type="EMBL" id="MBW8201845.1"/>
    </source>
</evidence>
<proteinExistence type="predicted"/>
<comment type="caution">
    <text evidence="2">The sequence shown here is derived from an EMBL/GenBank/DDBJ whole genome shotgun (WGS) entry which is preliminary data.</text>
</comment>
<evidence type="ECO:0000313" key="3">
    <source>
        <dbReference type="Proteomes" id="UP001196136"/>
    </source>
</evidence>
<name>A0ABS7EWE2_9FLAO</name>
<protein>
    <submittedName>
        <fullName evidence="2">Uncharacterized protein</fullName>
    </submittedName>
</protein>
<dbReference type="EMBL" id="JAHZSV010000050">
    <property type="protein sequence ID" value="MBW8201845.1"/>
    <property type="molecule type" value="Genomic_DNA"/>
</dbReference>